<dbReference type="PANTHER" id="PTHR12296">
    <property type="entry name" value="DENN DOMAIN-CONTAINING PROTEIN 4"/>
    <property type="match status" value="1"/>
</dbReference>
<proteinExistence type="predicted"/>
<dbReference type="EMBL" id="NBAG03000084">
    <property type="protein sequence ID" value="PNI90804.1"/>
    <property type="molecule type" value="Genomic_DNA"/>
</dbReference>
<dbReference type="AlphaFoldDB" id="A0A2J8Q3E9"/>
<evidence type="ECO:0000313" key="3">
    <source>
        <dbReference type="EMBL" id="PNI90804.1"/>
    </source>
</evidence>
<protein>
    <submittedName>
        <fullName evidence="3">DENND4B isoform 7</fullName>
    </submittedName>
</protein>
<gene>
    <name evidence="3" type="ORF">CK820_G0045235</name>
</gene>
<dbReference type="PROSITE" id="PS51498">
    <property type="entry name" value="MABP"/>
    <property type="match status" value="1"/>
</dbReference>
<feature type="domain" description="MABP" evidence="2">
    <location>
        <begin position="1"/>
        <end position="108"/>
    </location>
</feature>
<dbReference type="InterPro" id="IPR051696">
    <property type="entry name" value="DENN_Domain_GEFs"/>
</dbReference>
<sequence length="180" mass="18935">GRDKPPLVELGVLYEGKERPKPGFQVLDTTPYSHSANLAPPGPGHPRTYLTYRRAAEGAGLHALGITDLCLVLPSKGEGTPHTYCRLPRNLNPGMWGPAVYLCYKVGLAKANTLVYEAGVWCRPAVLRGVPKGQAIRATGTGTGPAERRGAGSGTGGQSCAQPACHRCAVPLACLPCLPR</sequence>
<evidence type="ECO:0000313" key="4">
    <source>
        <dbReference type="Proteomes" id="UP000236370"/>
    </source>
</evidence>
<name>A0A2J8Q3E9_PANTR</name>
<reference evidence="3 4" key="1">
    <citation type="submission" date="2017-12" db="EMBL/GenBank/DDBJ databases">
        <title>High-resolution comparative analysis of great ape genomes.</title>
        <authorList>
            <person name="Pollen A."/>
            <person name="Hastie A."/>
            <person name="Hormozdiari F."/>
            <person name="Dougherty M."/>
            <person name="Liu R."/>
            <person name="Chaisson M."/>
            <person name="Hoppe E."/>
            <person name="Hill C."/>
            <person name="Pang A."/>
            <person name="Hillier L."/>
            <person name="Baker C."/>
            <person name="Armstrong J."/>
            <person name="Shendure J."/>
            <person name="Paten B."/>
            <person name="Wilson R."/>
            <person name="Chao H."/>
            <person name="Schneider V."/>
            <person name="Ventura M."/>
            <person name="Kronenberg Z."/>
            <person name="Murali S."/>
            <person name="Gordon D."/>
            <person name="Cantsilieris S."/>
            <person name="Munson K."/>
            <person name="Nelson B."/>
            <person name="Raja A."/>
            <person name="Underwood J."/>
            <person name="Diekhans M."/>
            <person name="Fiddes I."/>
            <person name="Haussler D."/>
            <person name="Eichler E."/>
        </authorList>
    </citation>
    <scope>NUCLEOTIDE SEQUENCE [LARGE SCALE GENOMIC DNA]</scope>
    <source>
        <strain evidence="3">Yerkes chimp pedigree #C0471</strain>
    </source>
</reference>
<organism evidence="3 4">
    <name type="scientific">Pan troglodytes</name>
    <name type="common">Chimpanzee</name>
    <dbReference type="NCBI Taxonomy" id="9598"/>
    <lineage>
        <taxon>Eukaryota</taxon>
        <taxon>Metazoa</taxon>
        <taxon>Chordata</taxon>
        <taxon>Craniata</taxon>
        <taxon>Vertebrata</taxon>
        <taxon>Euteleostomi</taxon>
        <taxon>Mammalia</taxon>
        <taxon>Eutheria</taxon>
        <taxon>Euarchontoglires</taxon>
        <taxon>Primates</taxon>
        <taxon>Haplorrhini</taxon>
        <taxon>Catarrhini</taxon>
        <taxon>Hominidae</taxon>
        <taxon>Pan</taxon>
    </lineage>
</organism>
<feature type="non-terminal residue" evidence="3">
    <location>
        <position position="180"/>
    </location>
</feature>
<evidence type="ECO:0000259" key="2">
    <source>
        <dbReference type="PROSITE" id="PS51498"/>
    </source>
</evidence>
<dbReference type="GO" id="GO:0005085">
    <property type="term" value="F:guanyl-nucleotide exchange factor activity"/>
    <property type="evidence" value="ECO:0007669"/>
    <property type="project" value="UniProtKB-KW"/>
</dbReference>
<feature type="non-terminal residue" evidence="3">
    <location>
        <position position="1"/>
    </location>
</feature>
<dbReference type="PANTHER" id="PTHR12296:SF18">
    <property type="entry name" value="DENN DOMAIN-CONTAINING PROTEIN 4B"/>
    <property type="match status" value="1"/>
</dbReference>
<dbReference type="Proteomes" id="UP000236370">
    <property type="component" value="Unassembled WGS sequence"/>
</dbReference>
<accession>A0A2J8Q3E9</accession>
<dbReference type="GO" id="GO:0005737">
    <property type="term" value="C:cytoplasm"/>
    <property type="evidence" value="ECO:0007669"/>
    <property type="project" value="UniProtKB-ARBA"/>
</dbReference>
<evidence type="ECO:0000256" key="1">
    <source>
        <dbReference type="ARBA" id="ARBA00022658"/>
    </source>
</evidence>
<keyword evidence="1" id="KW-0344">Guanine-nucleotide releasing factor</keyword>
<comment type="caution">
    <text evidence="3">The sequence shown here is derived from an EMBL/GenBank/DDBJ whole genome shotgun (WGS) entry which is preliminary data.</text>
</comment>
<dbReference type="InterPro" id="IPR023341">
    <property type="entry name" value="MABP"/>
</dbReference>
<dbReference type="Gene3D" id="2.100.10.50">
    <property type="match status" value="1"/>
</dbReference>